<feature type="compositionally biased region" description="Polar residues" evidence="1">
    <location>
        <begin position="236"/>
        <end position="255"/>
    </location>
</feature>
<feature type="region of interest" description="Disordered" evidence="1">
    <location>
        <begin position="70"/>
        <end position="101"/>
    </location>
</feature>
<sequence>MEDAAPNVLDVKLASVSHATLDAVASAIWGIPFYDTEFLVRHKGRDQGVFLHSNIVLMLSSTAIELDAMEPSESEPVKGRRPVPRLNNASPRRRGPDVLLPGLDIDDEEIILDDESSSDDFDDASITMPPLRNRAATPDLGRVESVASREGSPPFRLSSQPMPQSMPVLDADAEATRSSSGLFSRLMRKRMNETQGSGAMTSASQKNAADQAGRLRRYSGKSRAPVGPLGSAPQVAFNSDVDTPSLPNSRASTPRNARRTPRKETSRKETPRGGGLPVKRIYVKGASPRTVQALVFYLYTNQAHFVSSPHQSPYSDASSLHEEAMELLGDGGKQNPSLWPPAFSSKAAYSLGHQLDLRDLSMRAFNHLALNMSSRTVLADLLSPFGDRFVEVQRAQLDYITENWEEVKTRPDFAPTIEHLVHGQYPNSSKSLFQLFSKLSVK</sequence>
<organism evidence="2 3">
    <name type="scientific">Malassezia vespertilionis</name>
    <dbReference type="NCBI Taxonomy" id="2020962"/>
    <lineage>
        <taxon>Eukaryota</taxon>
        <taxon>Fungi</taxon>
        <taxon>Dikarya</taxon>
        <taxon>Basidiomycota</taxon>
        <taxon>Ustilaginomycotina</taxon>
        <taxon>Malasseziomycetes</taxon>
        <taxon>Malasseziales</taxon>
        <taxon>Malasseziaceae</taxon>
        <taxon>Malassezia</taxon>
    </lineage>
</organism>
<evidence type="ECO:0000313" key="2">
    <source>
        <dbReference type="EMBL" id="PKI83905.1"/>
    </source>
</evidence>
<accession>A0A2N1JBI6</accession>
<proteinExistence type="predicted"/>
<feature type="compositionally biased region" description="Basic and acidic residues" evidence="1">
    <location>
        <begin position="262"/>
        <end position="271"/>
    </location>
</feature>
<keyword evidence="3" id="KW-1185">Reference proteome</keyword>
<gene>
    <name evidence="2" type="ORF">MVES_002264</name>
</gene>
<dbReference type="Proteomes" id="UP000232875">
    <property type="component" value="Unassembled WGS sequence"/>
</dbReference>
<dbReference type="OrthoDB" id="6359816at2759"/>
<feature type="region of interest" description="Disordered" evidence="1">
    <location>
        <begin position="113"/>
        <end position="166"/>
    </location>
</feature>
<name>A0A2N1JBI6_9BASI</name>
<protein>
    <recommendedName>
        <fullName evidence="4">BTB domain-containing protein</fullName>
    </recommendedName>
</protein>
<evidence type="ECO:0000313" key="3">
    <source>
        <dbReference type="Proteomes" id="UP000232875"/>
    </source>
</evidence>
<dbReference type="EMBL" id="KZ454990">
    <property type="protein sequence ID" value="PKI83905.1"/>
    <property type="molecule type" value="Genomic_DNA"/>
</dbReference>
<evidence type="ECO:0000256" key="1">
    <source>
        <dbReference type="SAM" id="MobiDB-lite"/>
    </source>
</evidence>
<reference evidence="2 3" key="1">
    <citation type="submission" date="2017-10" db="EMBL/GenBank/DDBJ databases">
        <title>A novel species of cold-tolerant Malassezia isolated from bats.</title>
        <authorList>
            <person name="Lorch J.M."/>
            <person name="Palmer J.M."/>
            <person name="Vanderwolf K.J."/>
            <person name="Schmidt K.Z."/>
            <person name="Verant M.L."/>
            <person name="Weller T.J."/>
            <person name="Blehert D.S."/>
        </authorList>
    </citation>
    <scope>NUCLEOTIDE SEQUENCE [LARGE SCALE GENOMIC DNA]</scope>
    <source>
        <strain evidence="2 3">NWHC:44797-103</strain>
    </source>
</reference>
<evidence type="ECO:0008006" key="4">
    <source>
        <dbReference type="Google" id="ProtNLM"/>
    </source>
</evidence>
<feature type="compositionally biased region" description="Polar residues" evidence="1">
    <location>
        <begin position="193"/>
        <end position="208"/>
    </location>
</feature>
<feature type="compositionally biased region" description="Acidic residues" evidence="1">
    <location>
        <begin position="113"/>
        <end position="123"/>
    </location>
</feature>
<dbReference type="STRING" id="2020962.A0A2N1JBI6"/>
<dbReference type="AlphaFoldDB" id="A0A2N1JBI6"/>
<feature type="region of interest" description="Disordered" evidence="1">
    <location>
        <begin position="193"/>
        <end position="278"/>
    </location>
</feature>